<sequence>MRRVVVRRLALAAGVAALLAAAAWQLRQERTASPDTLLALDPAAVTRVEVQMAGGPPRRFERRDGHWWMTAPQAGRADDAHLADLAAIAAAPALQWRPLSDFAPAKIGLAPPAATLTLDGETLRFGTLAPFARARYVQVGARIALVPDRYTPYLAVDPQRELAAPATR</sequence>
<evidence type="ECO:0008006" key="5">
    <source>
        <dbReference type="Google" id="ProtNLM"/>
    </source>
</evidence>
<proteinExistence type="predicted"/>
<evidence type="ECO:0000256" key="1">
    <source>
        <dbReference type="SAM" id="SignalP"/>
    </source>
</evidence>
<accession>A0A0K8QJY4</accession>
<reference evidence="3" key="2">
    <citation type="submission" date="2015-08" db="EMBL/GenBank/DDBJ databases">
        <title>Complete DNA Sequence of Pseudomonas syringae pv. actinidiae, the Causal Agent of Kiwifruit Canker Disease.</title>
        <authorList>
            <person name="Rikkerink E.H.A."/>
            <person name="Fineran P.C."/>
        </authorList>
    </citation>
    <scope>NUCLEOTIDE SEQUENCE</scope>
    <source>
        <strain evidence="3">SkMP5</strain>
    </source>
</reference>
<evidence type="ECO:0000313" key="2">
    <source>
        <dbReference type="EMBL" id="GAN45110.1"/>
    </source>
</evidence>
<dbReference type="HOGENOM" id="CLU_1584620_0_0_6"/>
<evidence type="ECO:0000313" key="3">
    <source>
        <dbReference type="EMBL" id="GAP64797.1"/>
    </source>
</evidence>
<dbReference type="OrthoDB" id="5956924at2"/>
<feature type="signal peptide" evidence="1">
    <location>
        <begin position="1"/>
        <end position="22"/>
    </location>
</feature>
<protein>
    <recommendedName>
        <fullName evidence="5">DUF4340 domain-containing protein</fullName>
    </recommendedName>
</protein>
<dbReference type="EMBL" id="DF970134">
    <property type="protein sequence ID" value="GAP64797.1"/>
    <property type="molecule type" value="Genomic_DNA"/>
</dbReference>
<evidence type="ECO:0000313" key="4">
    <source>
        <dbReference type="Proteomes" id="UP000253740"/>
    </source>
</evidence>
<reference evidence="2" key="1">
    <citation type="submission" date="2015-03" db="EMBL/GenBank/DDBJ databases">
        <title>Draft genome sequence of Mizugakiibacter sediminis skMP5.</title>
        <authorList>
            <person name="Watanabe T."/>
            <person name="Kojima H."/>
            <person name="Fukui M."/>
        </authorList>
    </citation>
    <scope>NUCLEOTIDE SEQUENCE</scope>
    <source>
        <strain evidence="2">SkMP5</strain>
    </source>
</reference>
<dbReference type="STRING" id="1475481.GCA_000953855_00080"/>
<gene>
    <name evidence="2" type="ORF">MBSD_1650</name>
    <name evidence="3" type="ORF">MBSD_n0079</name>
</gene>
<dbReference type="Proteomes" id="UP000253740">
    <property type="component" value="Unassembled WGS sequence"/>
</dbReference>
<dbReference type="RefSeq" id="WP_062534013.1">
    <property type="nucleotide sequence ID" value="NZ_DF970134.1"/>
</dbReference>
<name>A0A0K8QJY4_9GAMM</name>
<dbReference type="AlphaFoldDB" id="A0A0K8QJY4"/>
<keyword evidence="4" id="KW-1185">Reference proteome</keyword>
<dbReference type="EMBL" id="DF952379">
    <property type="protein sequence ID" value="GAN45110.1"/>
    <property type="molecule type" value="Genomic_DNA"/>
</dbReference>
<feature type="chain" id="PRO_5007415041" description="DUF4340 domain-containing protein" evidence="1">
    <location>
        <begin position="23"/>
        <end position="168"/>
    </location>
</feature>
<organism evidence="3">
    <name type="scientific">Mizugakiibacter sediminis</name>
    <dbReference type="NCBI Taxonomy" id="1475481"/>
    <lineage>
        <taxon>Bacteria</taxon>
        <taxon>Pseudomonadati</taxon>
        <taxon>Pseudomonadota</taxon>
        <taxon>Gammaproteobacteria</taxon>
        <taxon>Lysobacterales</taxon>
        <taxon>Rhodanobacteraceae</taxon>
        <taxon>Mizugakiibacter</taxon>
    </lineage>
</organism>
<keyword evidence="1" id="KW-0732">Signal</keyword>